<accession>A0A7J9EC69</accession>
<gene>
    <name evidence="6" type="ORF">Gotri_019215</name>
</gene>
<dbReference type="SMART" id="SM00382">
    <property type="entry name" value="AAA"/>
    <property type="match status" value="1"/>
</dbReference>
<dbReference type="GO" id="GO:0043531">
    <property type="term" value="F:ADP binding"/>
    <property type="evidence" value="ECO:0007669"/>
    <property type="project" value="InterPro"/>
</dbReference>
<dbReference type="GO" id="GO:0005524">
    <property type="term" value="F:ATP binding"/>
    <property type="evidence" value="ECO:0007669"/>
    <property type="project" value="UniProtKB-KW"/>
</dbReference>
<comment type="similarity">
    <text evidence="1">Belongs to the disease resistance NB-LRR family.</text>
</comment>
<dbReference type="PANTHER" id="PTHR33463:SF149">
    <property type="entry name" value="NB-ARC DOMAIN-CONTAINING PROTEIN"/>
    <property type="match status" value="1"/>
</dbReference>
<dbReference type="InterPro" id="IPR042197">
    <property type="entry name" value="Apaf_helical"/>
</dbReference>
<evidence type="ECO:0000313" key="6">
    <source>
        <dbReference type="EMBL" id="MBA0770607.1"/>
    </source>
</evidence>
<dbReference type="Gene3D" id="3.40.50.300">
    <property type="entry name" value="P-loop containing nucleotide triphosphate hydrolases"/>
    <property type="match status" value="1"/>
</dbReference>
<sequence>MEALASILESLASKAAEYMVDSTPEQLGYLFNHESKFQNLWSKVQELKDARQRVQQSVDEANRNGEKIFDDVERWLTMVNDKISDQATTQLQEDEKKAMESYFAGFLLGIKSRYHLSKKAEKEVEAITQLLNGKDQFDRVSYRPALEGMSIRPVKEYEAFGSRSDAFNGVMAALDDDNINIIGVYGMGGVGKTTLVKEAARQIIAKEKKLFDEVILVAITQASNISNIQNEITEKLGLKIEERSVDVRAARLHDRLKKINKVLIILDDIWEEHDLDALGIPSVDKNKGLKILMTSRRLEVLKSMGSQKSLPIDILKEDEAWNLFKIVAGPIAERSDLQSKANKVAQKCAGLPIAIATVAKALKHKENLHEWEDALEQLKPSEINFRRVPSAVYSAIEMSYKYLKTEDLKSVFLLCSIMGHNAAIEDLLKYCTGLGLFHGLDTIQKVRNRVLTLVSELEDSSLLLAGSTPECFDMHDVVCDVAISIASRDRGWLALGKEDVFEGWSDVETMRNYNLISLQHTKVSELPDELECPNLTFFAMVNRDSCLKIPNNFFKGMKRLKVLSLEKVNLSSLPSSIDSLRSLCALRLIDCGVEDIVMLGELVNLEILDLRNSGIRLLSKEIGQLRRLKLLDLSYCYSLKVVSPNVLSSLSRLEELYFFHSFDRWEVEGTDNLIRSNASLVDLQYLSRLTTLKVRVPNEQAMPEDNIFLGKLERYKICIGDGKWYWTETRTEASRMLKLKMKRSSNLYGGIKLLLRKTESLYVDEAEDVREMLDDPVNQGLPHLKHLKLSNVSDMKFVIGSRMLVSCLESLDLHSLMNLESICEAQLKAESFGRLRFLEVSECKMLKNLFSFSIAKRLRQLEEIEVSHCNNMREFIIVEKEEEIGENDNLEFPQLRSLSLRYLPTFNGAWYSQKTLQSVTWLFGKMVFISIIIFPSLIYGFQRIFILICLSFFCSFKLRGRVLFPVALEELYLDSVNGIKKIWHDDQLLTVSLGVQSLTRLEVWECHKLKCAFTSSMVKSFVQLETLIVSNCDEMEDIIEGILGGEERINNSIRVFPKLNSLKLNNLSNLKRFCCGINPIEFPFLRKLEIKKCRVLSAFHFETASIGNNISFDPSVPRPQYLFSEKVIFPVLEELGICCGIEYEEQDVDLDIRTTMECELEACRDDDSVKELVKKCLSSSGGMENVERLWPNQLDEHSYSKLTSFFLEGCPKLLNVFPLSMLMRLQKLENLSIWNCESLEEIIYESQSQEINVSAMQSLSPQLIQSNVITFEFPCLSSLTLIGLPNLKSICHKTQTISWHLLKKMEVYGCNKVAILFASQEISGSINEQPLFWVNKYMFPNLHQLTLGWNVGVKEIWRLVPSSVPFQNLVILEVRECDGIIKLITHSTAKSLVQLKEMSILNCKKIEEIIEGGDNNDQDEIIFPQLNSLELESLPKLESFCSSWNYTFGFPSLQTVIVEDCPKMKIFSQRHSNTPMLNEVEFYWSGCYEERWENDLNSTIQQFFREHVRAFPNFLII</sequence>
<evidence type="ECO:0000259" key="5">
    <source>
        <dbReference type="SMART" id="SM00382"/>
    </source>
</evidence>
<dbReference type="InterPro" id="IPR027417">
    <property type="entry name" value="P-loop_NTPase"/>
</dbReference>
<evidence type="ECO:0000256" key="2">
    <source>
        <dbReference type="ARBA" id="ARBA00022741"/>
    </source>
</evidence>
<proteinExistence type="inferred from homology"/>
<dbReference type="SUPFAM" id="SSF52058">
    <property type="entry name" value="L domain-like"/>
    <property type="match status" value="2"/>
</dbReference>
<evidence type="ECO:0000256" key="3">
    <source>
        <dbReference type="ARBA" id="ARBA00022821"/>
    </source>
</evidence>
<comment type="caution">
    <text evidence="6">The sequence shown here is derived from an EMBL/GenBank/DDBJ whole genome shotgun (WGS) entry which is preliminary data.</text>
</comment>
<dbReference type="SUPFAM" id="SSF52540">
    <property type="entry name" value="P-loop containing nucleoside triphosphate hydrolases"/>
    <property type="match status" value="1"/>
</dbReference>
<evidence type="ECO:0000256" key="4">
    <source>
        <dbReference type="ARBA" id="ARBA00022840"/>
    </source>
</evidence>
<dbReference type="Pfam" id="PF00931">
    <property type="entry name" value="NB-ARC"/>
    <property type="match status" value="1"/>
</dbReference>
<keyword evidence="4" id="KW-0067">ATP-binding</keyword>
<dbReference type="GO" id="GO:0006952">
    <property type="term" value="P:defense response"/>
    <property type="evidence" value="ECO:0007669"/>
    <property type="project" value="UniProtKB-KW"/>
</dbReference>
<dbReference type="PANTHER" id="PTHR33463">
    <property type="entry name" value="NB-ARC DOMAIN-CONTAINING PROTEIN-RELATED"/>
    <property type="match status" value="1"/>
</dbReference>
<dbReference type="Gene3D" id="1.10.8.430">
    <property type="entry name" value="Helical domain of apoptotic protease-activating factors"/>
    <property type="match status" value="1"/>
</dbReference>
<dbReference type="EMBL" id="JABEZW010000007">
    <property type="protein sequence ID" value="MBA0770607.1"/>
    <property type="molecule type" value="Genomic_DNA"/>
</dbReference>
<keyword evidence="3" id="KW-0611">Plant defense</keyword>
<dbReference type="Proteomes" id="UP000593568">
    <property type="component" value="Unassembled WGS sequence"/>
</dbReference>
<reference evidence="6 7" key="1">
    <citation type="journal article" date="2019" name="Genome Biol. Evol.">
        <title>Insights into the evolution of the New World diploid cottons (Gossypium, subgenus Houzingenia) based on genome sequencing.</title>
        <authorList>
            <person name="Grover C.E."/>
            <person name="Arick M.A. 2nd"/>
            <person name="Thrash A."/>
            <person name="Conover J.L."/>
            <person name="Sanders W.S."/>
            <person name="Peterson D.G."/>
            <person name="Frelichowski J.E."/>
            <person name="Scheffler J.A."/>
            <person name="Scheffler B.E."/>
            <person name="Wendel J.F."/>
        </authorList>
    </citation>
    <scope>NUCLEOTIDE SEQUENCE [LARGE SCALE GENOMIC DNA]</scope>
    <source>
        <strain evidence="6">8</strain>
        <tissue evidence="6">Leaf</tissue>
    </source>
</reference>
<keyword evidence="2" id="KW-0547">Nucleotide-binding</keyword>
<feature type="domain" description="AAA+ ATPase" evidence="5">
    <location>
        <begin position="178"/>
        <end position="318"/>
    </location>
</feature>
<keyword evidence="7" id="KW-1185">Reference proteome</keyword>
<evidence type="ECO:0000313" key="7">
    <source>
        <dbReference type="Proteomes" id="UP000593568"/>
    </source>
</evidence>
<dbReference type="InterPro" id="IPR057135">
    <property type="entry name" value="At4g27190-like_LRR"/>
</dbReference>
<dbReference type="InterPro" id="IPR003593">
    <property type="entry name" value="AAA+_ATPase"/>
</dbReference>
<dbReference type="Pfam" id="PF23247">
    <property type="entry name" value="LRR_RPS2"/>
    <property type="match status" value="4"/>
</dbReference>
<dbReference type="FunFam" id="3.40.50.300:FF:001091">
    <property type="entry name" value="Probable disease resistance protein At1g61300"/>
    <property type="match status" value="1"/>
</dbReference>
<dbReference type="PRINTS" id="PR00364">
    <property type="entry name" value="DISEASERSIST"/>
</dbReference>
<dbReference type="InterPro" id="IPR032675">
    <property type="entry name" value="LRR_dom_sf"/>
</dbReference>
<protein>
    <recommendedName>
        <fullName evidence="5">AAA+ ATPase domain-containing protein</fullName>
    </recommendedName>
</protein>
<dbReference type="InterPro" id="IPR002182">
    <property type="entry name" value="NB-ARC"/>
</dbReference>
<dbReference type="InterPro" id="IPR050905">
    <property type="entry name" value="Plant_NBS-LRR"/>
</dbReference>
<organism evidence="6 7">
    <name type="scientific">Gossypium trilobum</name>
    <dbReference type="NCBI Taxonomy" id="34281"/>
    <lineage>
        <taxon>Eukaryota</taxon>
        <taxon>Viridiplantae</taxon>
        <taxon>Streptophyta</taxon>
        <taxon>Embryophyta</taxon>
        <taxon>Tracheophyta</taxon>
        <taxon>Spermatophyta</taxon>
        <taxon>Magnoliopsida</taxon>
        <taxon>eudicotyledons</taxon>
        <taxon>Gunneridae</taxon>
        <taxon>Pentapetalae</taxon>
        <taxon>rosids</taxon>
        <taxon>malvids</taxon>
        <taxon>Malvales</taxon>
        <taxon>Malvaceae</taxon>
        <taxon>Malvoideae</taxon>
        <taxon>Gossypium</taxon>
    </lineage>
</organism>
<evidence type="ECO:0000256" key="1">
    <source>
        <dbReference type="ARBA" id="ARBA00008894"/>
    </source>
</evidence>
<name>A0A7J9EC69_9ROSI</name>
<dbReference type="Gene3D" id="3.80.10.10">
    <property type="entry name" value="Ribonuclease Inhibitor"/>
    <property type="match status" value="3"/>
</dbReference>